<reference evidence="1 2" key="1">
    <citation type="submission" date="2019-03" db="EMBL/GenBank/DDBJ databases">
        <title>Genomic Encyclopedia of Type Strains, Phase IV (KMG-IV): sequencing the most valuable type-strain genomes for metagenomic binning, comparative biology and taxonomic classification.</title>
        <authorList>
            <person name="Goeker M."/>
        </authorList>
    </citation>
    <scope>NUCLEOTIDE SEQUENCE [LARGE SCALE GENOMIC DNA]</scope>
    <source>
        <strain evidence="1 2">DSM 44684</strain>
    </source>
</reference>
<gene>
    <name evidence="1" type="ORF">DFR71_0605</name>
</gene>
<keyword evidence="2" id="KW-1185">Reference proteome</keyword>
<evidence type="ECO:0000313" key="2">
    <source>
        <dbReference type="Proteomes" id="UP000294856"/>
    </source>
</evidence>
<evidence type="ECO:0000313" key="1">
    <source>
        <dbReference type="EMBL" id="TCJ99623.1"/>
    </source>
</evidence>
<accession>A0A4R1FX45</accession>
<dbReference type="AlphaFoldDB" id="A0A4R1FX45"/>
<dbReference type="STRING" id="1210063.GCA_001612665_03102"/>
<sequence>MVPGRIQIRNRSRSDFEFDSRSLAFTTTTLSAGTVIPMKPPAIGYLRRDISGVAQSWDETQIRSLAERLGYRFTKTVVFSDRTADPIGRLLDVVITTEAAAIVTPSLTHLGTDLPHRIVAACDIITVTPEFTHTRTLPAMPA</sequence>
<name>A0A4R1FX45_9NOCA</name>
<proteinExistence type="predicted"/>
<protein>
    <submittedName>
        <fullName evidence="1">Uncharacterized protein</fullName>
    </submittedName>
</protein>
<comment type="caution">
    <text evidence="1">The sequence shown here is derived from an EMBL/GenBank/DDBJ whole genome shotgun (WGS) entry which is preliminary data.</text>
</comment>
<dbReference type="EMBL" id="SMFR01000001">
    <property type="protein sequence ID" value="TCJ99623.1"/>
    <property type="molecule type" value="Genomic_DNA"/>
</dbReference>
<organism evidence="1 2">
    <name type="scientific">Nocardia alba</name>
    <dbReference type="NCBI Taxonomy" id="225051"/>
    <lineage>
        <taxon>Bacteria</taxon>
        <taxon>Bacillati</taxon>
        <taxon>Actinomycetota</taxon>
        <taxon>Actinomycetes</taxon>
        <taxon>Mycobacteriales</taxon>
        <taxon>Nocardiaceae</taxon>
        <taxon>Nocardia</taxon>
    </lineage>
</organism>
<dbReference type="Proteomes" id="UP000294856">
    <property type="component" value="Unassembled WGS sequence"/>
</dbReference>